<dbReference type="SUPFAM" id="SSF52096">
    <property type="entry name" value="ClpP/crotonase"/>
    <property type="match status" value="1"/>
</dbReference>
<dbReference type="Gene3D" id="3.90.226.10">
    <property type="entry name" value="2-enoyl-CoA Hydratase, Chain A, domain 1"/>
    <property type="match status" value="1"/>
</dbReference>
<evidence type="ECO:0000259" key="1">
    <source>
        <dbReference type="Pfam" id="PF03572"/>
    </source>
</evidence>
<reference evidence="2 3" key="1">
    <citation type="submission" date="2024-02" db="EMBL/GenBank/DDBJ databases">
        <title>A Gaetbulibacter species isolated from tidal flats and genomic insights of their niches.</title>
        <authorList>
            <person name="Ye Y."/>
        </authorList>
    </citation>
    <scope>NUCLEOTIDE SEQUENCE [LARGE SCALE GENOMIC DNA]</scope>
    <source>
        <strain evidence="2 3">KEM-8</strain>
    </source>
</reference>
<comment type="caution">
    <text evidence="2">The sequence shown here is derived from an EMBL/GenBank/DDBJ whole genome shotgun (WGS) entry which is preliminary data.</text>
</comment>
<organism evidence="2 3">
    <name type="scientific">Gaetbulibacter aquiaggeris</name>
    <dbReference type="NCBI Taxonomy" id="1735373"/>
    <lineage>
        <taxon>Bacteria</taxon>
        <taxon>Pseudomonadati</taxon>
        <taxon>Bacteroidota</taxon>
        <taxon>Flavobacteriia</taxon>
        <taxon>Flavobacteriales</taxon>
        <taxon>Flavobacteriaceae</taxon>
        <taxon>Gaetbulibacter</taxon>
    </lineage>
</organism>
<protein>
    <submittedName>
        <fullName evidence="2">S41 family peptidase</fullName>
    </submittedName>
</protein>
<dbReference type="InterPro" id="IPR005151">
    <property type="entry name" value="Tail-specific_protease"/>
</dbReference>
<sequence>MKEDFGILKNIVCEVSPNLNSKEKEALYNYLNERSEELNGKTMTVIEFFKFLMDTKANTKLDEHGTISLSNDVMKEFLADKSVLFPIPIIIIDNKLIVNHDTAQIPYGSVITDINGIPVATILDNFLKEKTTYALRNLEVSFDILFLIKYGAPNSYAVRYTTPNSNVTETILLEPLDIKTRENVYNNIVFPLHREQLKNLISTAYFEDSNSFCITLNSFNWKEDVKNVYEIFDKQFSDIFKTIKKQKPKNLIIDLRYNRGGNILIPALFYSYITQKEFNEDIHLRVPDFDLPYKNYIEKIGDRALNKDQVDEFLNNFQKPFTKNNDYYEFNYVNNEIRKPKKNNYEGNVYLMIGGRNFSGASYFTAIFKNYNRGRIIGEQIGGSHHNITAGKQIEYVLPNTKIKVSLPIGVFTFSKDLETNVSEKKINPDVLVSEKIKYQYFLKKEDWDLQEVFLLINKLN</sequence>
<dbReference type="EMBL" id="JBAWKC010000002">
    <property type="protein sequence ID" value="MFH6768785.1"/>
    <property type="molecule type" value="Genomic_DNA"/>
</dbReference>
<name>A0ABW7MQ78_9FLAO</name>
<keyword evidence="3" id="KW-1185">Reference proteome</keyword>
<gene>
    <name evidence="2" type="ORF">V8G56_08565</name>
</gene>
<dbReference type="RefSeq" id="WP_395438033.1">
    <property type="nucleotide sequence ID" value="NZ_JBAWKC010000002.1"/>
</dbReference>
<evidence type="ECO:0000313" key="3">
    <source>
        <dbReference type="Proteomes" id="UP001610104"/>
    </source>
</evidence>
<evidence type="ECO:0000313" key="2">
    <source>
        <dbReference type="EMBL" id="MFH6768785.1"/>
    </source>
</evidence>
<proteinExistence type="predicted"/>
<dbReference type="Proteomes" id="UP001610104">
    <property type="component" value="Unassembled WGS sequence"/>
</dbReference>
<feature type="domain" description="Tail specific protease" evidence="1">
    <location>
        <begin position="214"/>
        <end position="431"/>
    </location>
</feature>
<dbReference type="Pfam" id="PF03572">
    <property type="entry name" value="Peptidase_S41"/>
    <property type="match status" value="1"/>
</dbReference>
<dbReference type="InterPro" id="IPR029045">
    <property type="entry name" value="ClpP/crotonase-like_dom_sf"/>
</dbReference>
<accession>A0ABW7MQ78</accession>